<comment type="similarity">
    <text evidence="1">Belongs to the protein kinase superfamily. ADCK protein kinase family.</text>
</comment>
<dbReference type="KEGG" id="tsin:OXH18_00950"/>
<dbReference type="RefSeq" id="WP_268613261.1">
    <property type="nucleotide sequence ID" value="NZ_CP113797.1"/>
</dbReference>
<evidence type="ECO:0000256" key="1">
    <source>
        <dbReference type="ARBA" id="ARBA00009670"/>
    </source>
</evidence>
<accession>A0A9E9CBT4</accession>
<sequence>MGDVETGSRWNRNQLSGKAYRWSRENYSKRRRSIDIWAFVLKLLAAQWAYNKAWTYPNGMTDEARTKRRRSLAVWIRETLLDLGPTFIKVGQMFSTRADLFPAEFVEELSKLQDRVPAFSYEQVETIIEQDFGKSIPALYSSFDPIPIAAASLGQVHRAQLHTGEEVVVKVQRPGLKKLFTIDLEILKGIAHYFQKHPKWGRGRDWIGIYGECCRILWEEIEYLNEGRNADAFRRNFREEDWVKVPKVYWRYSSPRILTLEYMPGIKISHYEALEAAGLDRKELARLGAKAYLQQLLNDGFFHADPHPGNIAVSPDGSLIFYDFGMMGRVNPITREKLLDTFFGIAQKDADRVVASLIELGALAPAEDMGPVRRSIQYMLDHFMDQPFENQSVAAISDDLYEIAYDQPFRFPATFTFVMRAFSTLEGVGKGLDPEFNFMEVARPFAMQIMTNGNGSKSNGLSDGLFNELGRQAAQVSSTALGLPRRLEDTLEKLDRGDIRVRVRSTETDRALRRVSGVNMGTNYTLLVGTFTLSATLLFINQYLWLAALAALLALVAGVALVRLLIRLDRLDRMF</sequence>
<dbReference type="AlphaFoldDB" id="A0A9E9CBT4"/>
<dbReference type="Pfam" id="PF03109">
    <property type="entry name" value="ABC1"/>
    <property type="match status" value="1"/>
</dbReference>
<keyword evidence="5" id="KW-1185">Reference proteome</keyword>
<dbReference type="Proteomes" id="UP001163152">
    <property type="component" value="Chromosome"/>
</dbReference>
<dbReference type="GO" id="GO:0046467">
    <property type="term" value="P:membrane lipid biosynthetic process"/>
    <property type="evidence" value="ECO:0007669"/>
    <property type="project" value="TreeGrafter"/>
</dbReference>
<keyword evidence="2" id="KW-1133">Transmembrane helix</keyword>
<protein>
    <submittedName>
        <fullName evidence="4">AarF/ABC1/UbiB kinase family protein</fullName>
    </submittedName>
</protein>
<keyword evidence="4" id="KW-0418">Kinase</keyword>
<dbReference type="GO" id="GO:0005524">
    <property type="term" value="F:ATP binding"/>
    <property type="evidence" value="ECO:0007669"/>
    <property type="project" value="InterPro"/>
</dbReference>
<dbReference type="PANTHER" id="PTHR10566">
    <property type="entry name" value="CHAPERONE-ACTIVITY OF BC1 COMPLEX CABC1 -RELATED"/>
    <property type="match status" value="1"/>
</dbReference>
<keyword evidence="4" id="KW-0808">Transferase</keyword>
<name>A0A9E9CBT4_9CYAN</name>
<dbReference type="GO" id="GO:1901031">
    <property type="term" value="P:regulation of response to reactive oxygen species"/>
    <property type="evidence" value="ECO:0007669"/>
    <property type="project" value="TreeGrafter"/>
</dbReference>
<proteinExistence type="inferred from homology"/>
<dbReference type="InterPro" id="IPR000719">
    <property type="entry name" value="Prot_kinase_dom"/>
</dbReference>
<keyword evidence="2" id="KW-0472">Membrane</keyword>
<dbReference type="GO" id="GO:0004672">
    <property type="term" value="F:protein kinase activity"/>
    <property type="evidence" value="ECO:0007669"/>
    <property type="project" value="InterPro"/>
</dbReference>
<evidence type="ECO:0000313" key="5">
    <source>
        <dbReference type="Proteomes" id="UP001163152"/>
    </source>
</evidence>
<keyword evidence="2" id="KW-0812">Transmembrane</keyword>
<evidence type="ECO:0000313" key="4">
    <source>
        <dbReference type="EMBL" id="WAL62927.1"/>
    </source>
</evidence>
<dbReference type="SUPFAM" id="SSF56112">
    <property type="entry name" value="Protein kinase-like (PK-like)"/>
    <property type="match status" value="1"/>
</dbReference>
<dbReference type="InterPro" id="IPR004147">
    <property type="entry name" value="ABC1_dom"/>
</dbReference>
<dbReference type="PROSITE" id="PS50011">
    <property type="entry name" value="PROTEIN_KINASE_DOM"/>
    <property type="match status" value="1"/>
</dbReference>
<dbReference type="GO" id="GO:0016020">
    <property type="term" value="C:membrane"/>
    <property type="evidence" value="ECO:0007669"/>
    <property type="project" value="GOC"/>
</dbReference>
<gene>
    <name evidence="4" type="ORF">OXH18_00950</name>
</gene>
<evidence type="ECO:0000259" key="3">
    <source>
        <dbReference type="PROSITE" id="PS50011"/>
    </source>
</evidence>
<dbReference type="InterPro" id="IPR011009">
    <property type="entry name" value="Kinase-like_dom_sf"/>
</dbReference>
<dbReference type="PANTHER" id="PTHR10566:SF113">
    <property type="entry name" value="PROTEIN ACTIVITY OF BC1 COMPLEX KINASE 7, CHLOROPLASTIC"/>
    <property type="match status" value="1"/>
</dbReference>
<organism evidence="4 5">
    <name type="scientific">Thermocoleostomius sinensis A174</name>
    <dbReference type="NCBI Taxonomy" id="2016057"/>
    <lineage>
        <taxon>Bacteria</taxon>
        <taxon>Bacillati</taxon>
        <taxon>Cyanobacteriota</taxon>
        <taxon>Cyanophyceae</taxon>
        <taxon>Oculatellales</taxon>
        <taxon>Oculatellaceae</taxon>
        <taxon>Thermocoleostomius</taxon>
    </lineage>
</organism>
<reference evidence="4" key="1">
    <citation type="submission" date="2022-12" db="EMBL/GenBank/DDBJ databases">
        <title>Polyphasic identification of a Novel Hot-Spring Cyanobacterium Ocullathermofonsia sinensis gen nov. sp. nov. and Genomic Insights on its Adaptations to the Thermal Habitat.</title>
        <authorList>
            <person name="Daroch M."/>
            <person name="Tang J."/>
            <person name="Jiang Y."/>
        </authorList>
    </citation>
    <scope>NUCLEOTIDE SEQUENCE</scope>
    <source>
        <strain evidence="4">PKUAC-SCTA174</strain>
    </source>
</reference>
<dbReference type="CDD" id="cd05121">
    <property type="entry name" value="ABC1_ADCK3-like"/>
    <property type="match status" value="1"/>
</dbReference>
<dbReference type="InterPro" id="IPR050154">
    <property type="entry name" value="UbiB_kinase"/>
</dbReference>
<evidence type="ECO:0000256" key="2">
    <source>
        <dbReference type="SAM" id="Phobius"/>
    </source>
</evidence>
<feature type="transmembrane region" description="Helical" evidence="2">
    <location>
        <begin position="543"/>
        <end position="566"/>
    </location>
</feature>
<dbReference type="EMBL" id="CP113797">
    <property type="protein sequence ID" value="WAL62927.1"/>
    <property type="molecule type" value="Genomic_DNA"/>
</dbReference>
<feature type="domain" description="Protein kinase" evidence="3">
    <location>
        <begin position="121"/>
        <end position="527"/>
    </location>
</feature>